<dbReference type="PANTHER" id="PTHR46696">
    <property type="entry name" value="P450, PUTATIVE (EUROFUNG)-RELATED"/>
    <property type="match status" value="1"/>
</dbReference>
<dbReference type="Pfam" id="PF00067">
    <property type="entry name" value="p450"/>
    <property type="match status" value="1"/>
</dbReference>
<evidence type="ECO:0000256" key="1">
    <source>
        <dbReference type="ARBA" id="ARBA00010617"/>
    </source>
</evidence>
<keyword evidence="2" id="KW-0349">Heme</keyword>
<dbReference type="SUPFAM" id="SSF48264">
    <property type="entry name" value="Cytochrome P450"/>
    <property type="match status" value="1"/>
</dbReference>
<dbReference type="InterPro" id="IPR002397">
    <property type="entry name" value="Cyt_P450_B"/>
</dbReference>
<gene>
    <name evidence="3" type="ORF">GCM10010439_64430</name>
</gene>
<dbReference type="PRINTS" id="PR00359">
    <property type="entry name" value="BP450"/>
</dbReference>
<dbReference type="Gene3D" id="1.10.630.10">
    <property type="entry name" value="Cytochrome P450"/>
    <property type="match status" value="1"/>
</dbReference>
<evidence type="ECO:0000256" key="2">
    <source>
        <dbReference type="RuleBase" id="RU000461"/>
    </source>
</evidence>
<reference evidence="4" key="1">
    <citation type="journal article" date="2019" name="Int. J. Syst. Evol. Microbiol.">
        <title>The Global Catalogue of Microorganisms (GCM) 10K type strain sequencing project: providing services to taxonomists for standard genome sequencing and annotation.</title>
        <authorList>
            <consortium name="The Broad Institute Genomics Platform"/>
            <consortium name="The Broad Institute Genome Sequencing Center for Infectious Disease"/>
            <person name="Wu L."/>
            <person name="Ma J."/>
        </authorList>
    </citation>
    <scope>NUCLEOTIDE SEQUENCE [LARGE SCALE GENOMIC DNA]</scope>
    <source>
        <strain evidence="4">JCM 8201</strain>
    </source>
</reference>
<keyword evidence="2" id="KW-0479">Metal-binding</keyword>
<accession>A0ABP6H4A2</accession>
<dbReference type="PRINTS" id="PR00385">
    <property type="entry name" value="P450"/>
</dbReference>
<keyword evidence="2" id="KW-0560">Oxidoreductase</keyword>
<name>A0ABP6H4A2_9ACTN</name>
<keyword evidence="2" id="KW-0408">Iron</keyword>
<comment type="caution">
    <text evidence="3">The sequence shown here is derived from an EMBL/GenBank/DDBJ whole genome shotgun (WGS) entry which is preliminary data.</text>
</comment>
<dbReference type="EMBL" id="BAAATZ010000033">
    <property type="protein sequence ID" value="GAA2736692.1"/>
    <property type="molecule type" value="Genomic_DNA"/>
</dbReference>
<dbReference type="InterPro" id="IPR001128">
    <property type="entry name" value="Cyt_P450"/>
</dbReference>
<dbReference type="PROSITE" id="PS00086">
    <property type="entry name" value="CYTOCHROME_P450"/>
    <property type="match status" value="1"/>
</dbReference>
<proteinExistence type="inferred from homology"/>
<keyword evidence="4" id="KW-1185">Reference proteome</keyword>
<dbReference type="PANTHER" id="PTHR46696:SF6">
    <property type="entry name" value="P450, PUTATIVE (EUROFUNG)-RELATED"/>
    <property type="match status" value="1"/>
</dbReference>
<evidence type="ECO:0000313" key="3">
    <source>
        <dbReference type="EMBL" id="GAA2736692.1"/>
    </source>
</evidence>
<evidence type="ECO:0000313" key="4">
    <source>
        <dbReference type="Proteomes" id="UP001501842"/>
    </source>
</evidence>
<dbReference type="Proteomes" id="UP001501842">
    <property type="component" value="Unassembled WGS sequence"/>
</dbReference>
<comment type="similarity">
    <text evidence="1 2">Belongs to the cytochrome P450 family.</text>
</comment>
<dbReference type="InterPro" id="IPR017972">
    <property type="entry name" value="Cyt_P450_CS"/>
</dbReference>
<keyword evidence="2" id="KW-0503">Monooxygenase</keyword>
<dbReference type="InterPro" id="IPR036396">
    <property type="entry name" value="Cyt_P450_sf"/>
</dbReference>
<organism evidence="3 4">
    <name type="scientific">Actinocorallia aurantiaca</name>
    <dbReference type="NCBI Taxonomy" id="46204"/>
    <lineage>
        <taxon>Bacteria</taxon>
        <taxon>Bacillati</taxon>
        <taxon>Actinomycetota</taxon>
        <taxon>Actinomycetes</taxon>
        <taxon>Streptosporangiales</taxon>
        <taxon>Thermomonosporaceae</taxon>
        <taxon>Actinocorallia</taxon>
    </lineage>
</organism>
<protein>
    <submittedName>
        <fullName evidence="3">Cytochrome P450</fullName>
    </submittedName>
</protein>
<sequence length="409" mass="44834">MIMRPDHVPADLVVDFNAFSGDSIEQALEKAESWRRLGPVVWTDHNGGHWVITSHAGVRQVLSDAARFSSAQPRKGVTLVEVDRELHVPIEMDGDEHRQYRRLLIPLFSPRRVQQMQDTIRDVARSLIAGFGERGSCEVVAEYARPLASSMFLGMLDWPLKDREMLEHLAELQLNGPANATQEERAAAKLDAGNQIAQYVRDRVAERRSGVKATEDMTSVIIDSTLDDGAPIPENKLVALLRLLMIAGLDTTQSVLSQSLAYLGEHPEAQEYLRTHPEEIPAIVEEFLRMGAPAMPSRTATADTEVEGVRIAKGDTVHCLIAAANHDAAEYDQPDIAVFTRAVNRHVAFSVGPHKCIGAPLARVVLAAALEEFHRAVASYSVVAAQSHSGAVWGMNRVDLAIKNATVTA</sequence>